<dbReference type="AlphaFoldDB" id="A0A8J6TVH9"/>
<protein>
    <submittedName>
        <fullName evidence="8">Type IV secretory system conjugative DNA transfer family protein</fullName>
    </submittedName>
</protein>
<feature type="transmembrane region" description="Helical" evidence="7">
    <location>
        <begin position="37"/>
        <end position="58"/>
    </location>
</feature>
<dbReference type="InterPro" id="IPR003688">
    <property type="entry name" value="TraG/VirD4"/>
</dbReference>
<proteinExistence type="inferred from homology"/>
<keyword evidence="5 7" id="KW-1133">Transmembrane helix</keyword>
<evidence type="ECO:0000256" key="3">
    <source>
        <dbReference type="ARBA" id="ARBA00022475"/>
    </source>
</evidence>
<reference evidence="8" key="1">
    <citation type="submission" date="2020-08" db="EMBL/GenBank/DDBJ databases">
        <title>Genome public.</title>
        <authorList>
            <person name="Liu C."/>
            <person name="Sun Q."/>
        </authorList>
    </citation>
    <scope>NUCLEOTIDE SEQUENCE</scope>
    <source>
        <strain evidence="8">NSJ-15</strain>
    </source>
</reference>
<evidence type="ECO:0000256" key="1">
    <source>
        <dbReference type="ARBA" id="ARBA00004651"/>
    </source>
</evidence>
<dbReference type="NCBIfam" id="NF045973">
    <property type="entry name" value="conju_CD1115"/>
    <property type="match status" value="1"/>
</dbReference>
<evidence type="ECO:0000256" key="7">
    <source>
        <dbReference type="SAM" id="Phobius"/>
    </source>
</evidence>
<sequence length="580" mass="65607">MLHSYRDWEAEGETEGTPKLPEISVKACLAALTDVPYGIYGIAIMVGLLGIIASYLLFRGRSNQKLFDPERNLTYSEKGIYGTSGFMTEEECKEILEIVPQSHIGKGIILGELNGKLVCLPEKTRLNKHVALYGASGSMKSRTIRNMIFQCVRRGDSMVLTDPKSELYCDMAEYLRRNGYTVRVFNLVDPEYSDSWDCLGEVGGDEIMAQVFADVVMKNTGDGKGDRFWDNGESNLLKALILYVTNLYAPEQQSFAEVYRLIVSKSVDELSSLFRKLPYDHPAKAPFSIFKQASDTVQSGIIIGLGSRLQVFQSALIKEITSHSEIDLELLGKKKCAYFCITSDQDSTFEFLSSLFFSFLFIKLVRYADKHGKNGKLPVAVNIIADEWANVGTVPDFFRKISTIRSRDINMLGLAFQNIAQLQNRYPDNQWQEILGNCDTHLFLGCTDDATAELVSRRSGIASVQVSSQSKRLGTMRLTDYVPEFRETQSVGRRFLLNPDEVLRLPIDEAFVIIRGQKILKVKKFDYTKHPEYRKLVPCKITDHVPEWRKNNAVSAQYSIEEPTAAEKKRRKQEDSILKL</sequence>
<evidence type="ECO:0000313" key="9">
    <source>
        <dbReference type="Proteomes" id="UP000632659"/>
    </source>
</evidence>
<dbReference type="PANTHER" id="PTHR37937">
    <property type="entry name" value="CONJUGATIVE TRANSFER: DNA TRANSPORT"/>
    <property type="match status" value="1"/>
</dbReference>
<evidence type="ECO:0000256" key="5">
    <source>
        <dbReference type="ARBA" id="ARBA00022989"/>
    </source>
</evidence>
<evidence type="ECO:0000256" key="2">
    <source>
        <dbReference type="ARBA" id="ARBA00008806"/>
    </source>
</evidence>
<evidence type="ECO:0000256" key="4">
    <source>
        <dbReference type="ARBA" id="ARBA00022692"/>
    </source>
</evidence>
<evidence type="ECO:0000313" key="8">
    <source>
        <dbReference type="EMBL" id="MBC8611428.1"/>
    </source>
</evidence>
<keyword evidence="9" id="KW-1185">Reference proteome</keyword>
<keyword evidence="3" id="KW-1003">Cell membrane</keyword>
<dbReference type="InterPro" id="IPR027417">
    <property type="entry name" value="P-loop_NTPase"/>
</dbReference>
<dbReference type="PANTHER" id="PTHR37937:SF1">
    <property type="entry name" value="CONJUGATIVE TRANSFER: DNA TRANSPORT"/>
    <property type="match status" value="1"/>
</dbReference>
<dbReference type="InterPro" id="IPR051539">
    <property type="entry name" value="T4SS-coupling_protein"/>
</dbReference>
<comment type="subcellular location">
    <subcellularLocation>
        <location evidence="1">Cell membrane</location>
        <topology evidence="1">Multi-pass membrane protein</topology>
    </subcellularLocation>
</comment>
<dbReference type="CDD" id="cd01127">
    <property type="entry name" value="TrwB_TraG_TraD_VirD4"/>
    <property type="match status" value="1"/>
</dbReference>
<dbReference type="GO" id="GO:0005886">
    <property type="term" value="C:plasma membrane"/>
    <property type="evidence" value="ECO:0007669"/>
    <property type="project" value="UniProtKB-SubCell"/>
</dbReference>
<dbReference type="Gene3D" id="3.40.50.300">
    <property type="entry name" value="P-loop containing nucleotide triphosphate hydrolases"/>
    <property type="match status" value="2"/>
</dbReference>
<dbReference type="SUPFAM" id="SSF52540">
    <property type="entry name" value="P-loop containing nucleoside triphosphate hydrolases"/>
    <property type="match status" value="1"/>
</dbReference>
<gene>
    <name evidence="8" type="ORF">H8702_09980</name>
</gene>
<comment type="caution">
    <text evidence="8">The sequence shown here is derived from an EMBL/GenBank/DDBJ whole genome shotgun (WGS) entry which is preliminary data.</text>
</comment>
<dbReference type="Pfam" id="PF02534">
    <property type="entry name" value="T4SS-DNA_transf"/>
    <property type="match status" value="1"/>
</dbReference>
<keyword evidence="6 7" id="KW-0472">Membrane</keyword>
<accession>A0A8J6TVH9</accession>
<keyword evidence="4 7" id="KW-0812">Transmembrane</keyword>
<comment type="similarity">
    <text evidence="2">Belongs to the VirD4/TraG family.</text>
</comment>
<dbReference type="Proteomes" id="UP000632659">
    <property type="component" value="Unassembled WGS sequence"/>
</dbReference>
<dbReference type="EMBL" id="JACRTL010000005">
    <property type="protein sequence ID" value="MBC8611428.1"/>
    <property type="molecule type" value="Genomic_DNA"/>
</dbReference>
<name>A0A8J6TVH9_9FIRM</name>
<evidence type="ECO:0000256" key="6">
    <source>
        <dbReference type="ARBA" id="ARBA00023136"/>
    </source>
</evidence>
<organism evidence="8 9">
    <name type="scientific">Massiliimalia timonensis</name>
    <dbReference type="NCBI Taxonomy" id="1987501"/>
    <lineage>
        <taxon>Bacteria</taxon>
        <taxon>Bacillati</taxon>
        <taxon>Bacillota</taxon>
        <taxon>Clostridia</taxon>
        <taxon>Eubacteriales</taxon>
        <taxon>Oscillospiraceae</taxon>
        <taxon>Massiliimalia</taxon>
    </lineage>
</organism>